<dbReference type="KEGG" id="hro:HELRODRAFT_86178"/>
<reference evidence="4" key="1">
    <citation type="submission" date="2012-12" db="EMBL/GenBank/DDBJ databases">
        <authorList>
            <person name="Hellsten U."/>
            <person name="Grimwood J."/>
            <person name="Chapman J.A."/>
            <person name="Shapiro H."/>
            <person name="Aerts A."/>
            <person name="Otillar R.P."/>
            <person name="Terry A.Y."/>
            <person name="Boore J.L."/>
            <person name="Simakov O."/>
            <person name="Marletaz F."/>
            <person name="Cho S.-J."/>
            <person name="Edsinger-Gonzales E."/>
            <person name="Havlak P."/>
            <person name="Kuo D.-H."/>
            <person name="Larsson T."/>
            <person name="Lv J."/>
            <person name="Arendt D."/>
            <person name="Savage R."/>
            <person name="Osoegawa K."/>
            <person name="de Jong P."/>
            <person name="Lindberg D.R."/>
            <person name="Seaver E.C."/>
            <person name="Weisblat D.A."/>
            <person name="Putnam N.H."/>
            <person name="Grigoriev I.V."/>
            <person name="Rokhsar D.S."/>
        </authorList>
    </citation>
    <scope>NUCLEOTIDE SEQUENCE</scope>
</reference>
<evidence type="ECO:0000313" key="3">
    <source>
        <dbReference type="EnsemblMetazoa" id="HelroP86178"/>
    </source>
</evidence>
<dbReference type="GO" id="GO:0005868">
    <property type="term" value="C:cytoplasmic dynein complex"/>
    <property type="evidence" value="ECO:0000318"/>
    <property type="project" value="GO_Central"/>
</dbReference>
<dbReference type="eggNOG" id="KOG4108">
    <property type="taxonomic scope" value="Eukaryota"/>
</dbReference>
<dbReference type="OrthoDB" id="10248487at2759"/>
<dbReference type="GO" id="GO:0007018">
    <property type="term" value="P:microtubule-based movement"/>
    <property type="evidence" value="ECO:0000318"/>
    <property type="project" value="GO_Central"/>
</dbReference>
<dbReference type="CDD" id="cd21451">
    <property type="entry name" value="DLC-like_TCTEX1D"/>
    <property type="match status" value="1"/>
</dbReference>
<accession>T1G681</accession>
<evidence type="ECO:0000313" key="4">
    <source>
        <dbReference type="Proteomes" id="UP000015101"/>
    </source>
</evidence>
<organism evidence="3 4">
    <name type="scientific">Helobdella robusta</name>
    <name type="common">Californian leech</name>
    <dbReference type="NCBI Taxonomy" id="6412"/>
    <lineage>
        <taxon>Eukaryota</taxon>
        <taxon>Metazoa</taxon>
        <taxon>Spiralia</taxon>
        <taxon>Lophotrochozoa</taxon>
        <taxon>Annelida</taxon>
        <taxon>Clitellata</taxon>
        <taxon>Hirudinea</taxon>
        <taxon>Rhynchobdellida</taxon>
        <taxon>Glossiphoniidae</taxon>
        <taxon>Helobdella</taxon>
    </lineage>
</organism>
<protein>
    <submittedName>
        <fullName evidence="2 3">Uncharacterized protein</fullName>
    </submittedName>
</protein>
<sequence>MVGLLSDWLTDFSLTFYRYANIRRSFPPITCEPTYKLQPDWTEKFNPRIVENILKIEMTKNATITTYNHGLMTQNSLQLLNRVKISIKSLNFRRYVIILHLVLIQNLGQGVQSASRCLWHPENDDKVTNVMKVGDVFVEVTVFGVYKM</sequence>
<dbReference type="Proteomes" id="UP000015101">
    <property type="component" value="Unassembled WGS sequence"/>
</dbReference>
<dbReference type="GeneID" id="20216578"/>
<comment type="similarity">
    <text evidence="1">Belongs to the dynein light chain Tctex-type family.</text>
</comment>
<gene>
    <name evidence="3" type="primary">20216578</name>
    <name evidence="2" type="ORF">HELRODRAFT_86178</name>
</gene>
<dbReference type="PANTHER" id="PTHR21255:SF65">
    <property type="entry name" value="TCTEX1 DOMAIN-CONTAINING PROTEIN 2"/>
    <property type="match status" value="1"/>
</dbReference>
<dbReference type="PANTHER" id="PTHR21255">
    <property type="entry name" value="T-COMPLEX-ASSOCIATED-TESTIS-EXPRESSED 1/ DYNEIN LIGHT CHAIN"/>
    <property type="match status" value="1"/>
</dbReference>
<evidence type="ECO:0000313" key="2">
    <source>
        <dbReference type="EMBL" id="ESN95925.1"/>
    </source>
</evidence>
<reference evidence="2 4" key="2">
    <citation type="journal article" date="2013" name="Nature">
        <title>Insights into bilaterian evolution from three spiralian genomes.</title>
        <authorList>
            <person name="Simakov O."/>
            <person name="Marletaz F."/>
            <person name="Cho S.J."/>
            <person name="Edsinger-Gonzales E."/>
            <person name="Havlak P."/>
            <person name="Hellsten U."/>
            <person name="Kuo D.H."/>
            <person name="Larsson T."/>
            <person name="Lv J."/>
            <person name="Arendt D."/>
            <person name="Savage R."/>
            <person name="Osoegawa K."/>
            <person name="de Jong P."/>
            <person name="Grimwood J."/>
            <person name="Chapman J.A."/>
            <person name="Shapiro H."/>
            <person name="Aerts A."/>
            <person name="Otillar R.P."/>
            <person name="Terry A.Y."/>
            <person name="Boore J.L."/>
            <person name="Grigoriev I.V."/>
            <person name="Lindberg D.R."/>
            <person name="Seaver E.C."/>
            <person name="Weisblat D.A."/>
            <person name="Putnam N.H."/>
            <person name="Rokhsar D.S."/>
        </authorList>
    </citation>
    <scope>NUCLEOTIDE SEQUENCE</scope>
</reference>
<reference evidence="3" key="3">
    <citation type="submission" date="2015-06" db="UniProtKB">
        <authorList>
            <consortium name="EnsemblMetazoa"/>
        </authorList>
    </citation>
    <scope>IDENTIFICATION</scope>
</reference>
<keyword evidence="4" id="KW-1185">Reference proteome</keyword>
<dbReference type="EnsemblMetazoa" id="HelroT86178">
    <property type="protein sequence ID" value="HelroP86178"/>
    <property type="gene ID" value="HelroG86178"/>
</dbReference>
<dbReference type="GO" id="GO:0005737">
    <property type="term" value="C:cytoplasm"/>
    <property type="evidence" value="ECO:0000318"/>
    <property type="project" value="GO_Central"/>
</dbReference>
<dbReference type="HOGENOM" id="CLU_097204_4_1_1"/>
<dbReference type="STRING" id="6412.T1G681"/>
<evidence type="ECO:0000256" key="1">
    <source>
        <dbReference type="ARBA" id="ARBA00005361"/>
    </source>
</evidence>
<name>T1G681_HELRO</name>
<dbReference type="EMBL" id="KB097496">
    <property type="protein sequence ID" value="ESN95925.1"/>
    <property type="molecule type" value="Genomic_DNA"/>
</dbReference>
<dbReference type="InterPro" id="IPR005334">
    <property type="entry name" value="Tctex-1-like"/>
</dbReference>
<dbReference type="InterPro" id="IPR038586">
    <property type="entry name" value="Tctex-1-like_sf"/>
</dbReference>
<dbReference type="AlphaFoldDB" id="T1G681"/>
<dbReference type="Gene3D" id="3.30.1140.40">
    <property type="entry name" value="Tctex-1"/>
    <property type="match status" value="1"/>
</dbReference>
<dbReference type="GO" id="GO:0045505">
    <property type="term" value="F:dynein intermediate chain binding"/>
    <property type="evidence" value="ECO:0000318"/>
    <property type="project" value="GO_Central"/>
</dbReference>
<dbReference type="InParanoid" id="T1G681"/>
<dbReference type="EMBL" id="AMQM01006579">
    <property type="status" value="NOT_ANNOTATED_CDS"/>
    <property type="molecule type" value="Genomic_DNA"/>
</dbReference>
<dbReference type="CTD" id="20216578"/>
<dbReference type="Pfam" id="PF03645">
    <property type="entry name" value="Tctex-1"/>
    <property type="match status" value="1"/>
</dbReference>
<proteinExistence type="inferred from homology"/>
<dbReference type="RefSeq" id="XP_009025901.1">
    <property type="nucleotide sequence ID" value="XM_009027653.1"/>
</dbReference>